<evidence type="ECO:0000259" key="7">
    <source>
        <dbReference type="PROSITE" id="PS50059"/>
    </source>
</evidence>
<evidence type="ECO:0000313" key="8">
    <source>
        <dbReference type="EMBL" id="AAQ62361.1"/>
    </source>
</evidence>
<sequence>MKNKLVQIFLLLFIVACNQDSPNIKQISNMQYFIDNEIREGIYSVEPGLQYSIIQNGDQSSESPLLQDTITAHFHGTLTDGSVFWSSVEMGEPLTVELSGLIVGCQKIISMMKKGDEWRVYIDPSMAYGDEGRPGIPSNSILIFDIELLDIQKN</sequence>
<accession>Q7BKH5</accession>
<keyword evidence="3 5" id="KW-0697">Rotamase</keyword>
<evidence type="ECO:0000256" key="4">
    <source>
        <dbReference type="ARBA" id="ARBA00023235"/>
    </source>
</evidence>
<dbReference type="InterPro" id="IPR046357">
    <property type="entry name" value="PPIase_dom_sf"/>
</dbReference>
<dbReference type="PANTHER" id="PTHR43811:SF19">
    <property type="entry name" value="39 KDA FK506-BINDING NUCLEAR PROTEIN"/>
    <property type="match status" value="1"/>
</dbReference>
<dbReference type="AlphaFoldDB" id="Q7BKH5"/>
<reference evidence="8" key="1">
    <citation type="journal article" date="2000" name="Science">
        <title>Bacterial rhodopsin: evidence for a new type of phototrophy in the sea.</title>
        <authorList>
            <person name="Beja O."/>
            <person name="Aravind L."/>
            <person name="Koonin E.V."/>
            <person name="Suzuki M.T."/>
            <person name="Hadd A."/>
            <person name="Nguyen L.P."/>
            <person name="Jovanovich S.B."/>
            <person name="Gates C.M."/>
            <person name="Feldman R.A."/>
            <person name="Spudich J.L."/>
            <person name="Spudich E.N."/>
            <person name="DeLong E.F."/>
        </authorList>
    </citation>
    <scope>NUCLEOTIDE SEQUENCE</scope>
</reference>
<keyword evidence="4 5" id="KW-0413">Isomerase</keyword>
<dbReference type="InterPro" id="IPR001179">
    <property type="entry name" value="PPIase_FKBP_dom"/>
</dbReference>
<reference evidence="8" key="2">
    <citation type="submission" date="2003-08" db="EMBL/GenBank/DDBJ databases">
        <authorList>
            <person name="Beja O."/>
            <person name="Aravind L."/>
            <person name="Koonin E.V."/>
            <person name="Suzuki M.T."/>
            <person name="Hadd A."/>
            <person name="Nguyen L.P."/>
            <person name="Jovanovich S.B."/>
            <person name="Gates C.M."/>
            <person name="Feldman R.A."/>
            <person name="DeLong E.F."/>
        </authorList>
    </citation>
    <scope>NUCLEOTIDE SEQUENCE</scope>
</reference>
<organism evidence="8">
    <name type="scientific">Gamma-proteobacterium EBAC31A08</name>
    <dbReference type="NCBI Taxonomy" id="133804"/>
    <lineage>
        <taxon>Bacteria</taxon>
        <taxon>Pseudomonadati</taxon>
        <taxon>Pseudomonadota</taxon>
        <taxon>Gammaproteobacteria</taxon>
        <taxon>environmental samples</taxon>
    </lineage>
</organism>
<dbReference type="Gene3D" id="3.10.50.40">
    <property type="match status" value="1"/>
</dbReference>
<dbReference type="PANTHER" id="PTHR43811">
    <property type="entry name" value="FKBP-TYPE PEPTIDYL-PROLYL CIS-TRANS ISOMERASE FKPA"/>
    <property type="match status" value="1"/>
</dbReference>
<comment type="catalytic activity">
    <reaction evidence="1 5 6">
        <text>[protein]-peptidylproline (omega=180) = [protein]-peptidylproline (omega=0)</text>
        <dbReference type="Rhea" id="RHEA:16237"/>
        <dbReference type="Rhea" id="RHEA-COMP:10747"/>
        <dbReference type="Rhea" id="RHEA-COMP:10748"/>
        <dbReference type="ChEBI" id="CHEBI:83833"/>
        <dbReference type="ChEBI" id="CHEBI:83834"/>
        <dbReference type="EC" id="5.2.1.8"/>
    </reaction>
</comment>
<proteinExistence type="inferred from homology"/>
<dbReference type="EC" id="5.2.1.8" evidence="6"/>
<evidence type="ECO:0000256" key="6">
    <source>
        <dbReference type="RuleBase" id="RU003915"/>
    </source>
</evidence>
<dbReference type="Pfam" id="PF00254">
    <property type="entry name" value="FKBP_C"/>
    <property type="match status" value="1"/>
</dbReference>
<dbReference type="GO" id="GO:0003755">
    <property type="term" value="F:peptidyl-prolyl cis-trans isomerase activity"/>
    <property type="evidence" value="ECO:0007669"/>
    <property type="project" value="UniProtKB-UniRule"/>
</dbReference>
<dbReference type="EMBL" id="AF279106">
    <property type="protein sequence ID" value="AAQ62361.1"/>
    <property type="molecule type" value="Genomic_DNA"/>
</dbReference>
<dbReference type="PROSITE" id="PS51257">
    <property type="entry name" value="PROKAR_LIPOPROTEIN"/>
    <property type="match status" value="1"/>
</dbReference>
<feature type="domain" description="PPIase FKBP-type" evidence="7">
    <location>
        <begin position="67"/>
        <end position="152"/>
    </location>
</feature>
<evidence type="ECO:0000256" key="5">
    <source>
        <dbReference type="PROSITE-ProRule" id="PRU00277"/>
    </source>
</evidence>
<dbReference type="SUPFAM" id="SSF54534">
    <property type="entry name" value="FKBP-like"/>
    <property type="match status" value="1"/>
</dbReference>
<evidence type="ECO:0000256" key="3">
    <source>
        <dbReference type="ARBA" id="ARBA00023110"/>
    </source>
</evidence>
<comment type="similarity">
    <text evidence="2 6">Belongs to the FKBP-type PPIase family.</text>
</comment>
<protein>
    <recommendedName>
        <fullName evidence="6">Peptidyl-prolyl cis-trans isomerase</fullName>
        <ecNumber evidence="6">5.2.1.8</ecNumber>
    </recommendedName>
</protein>
<evidence type="ECO:0000256" key="2">
    <source>
        <dbReference type="ARBA" id="ARBA00006577"/>
    </source>
</evidence>
<dbReference type="PROSITE" id="PS50059">
    <property type="entry name" value="FKBP_PPIASE"/>
    <property type="match status" value="1"/>
</dbReference>
<evidence type="ECO:0000256" key="1">
    <source>
        <dbReference type="ARBA" id="ARBA00000971"/>
    </source>
</evidence>
<name>Q7BKH5_PRB01</name>